<dbReference type="EMBL" id="RSCD01000011">
    <property type="protein sequence ID" value="RSH90061.1"/>
    <property type="molecule type" value="Genomic_DNA"/>
</dbReference>
<evidence type="ECO:0000313" key="3">
    <source>
        <dbReference type="Proteomes" id="UP000279259"/>
    </source>
</evidence>
<dbReference type="AlphaFoldDB" id="A0A427YFW2"/>
<gene>
    <name evidence="2" type="ORF">EHS25_001394</name>
</gene>
<evidence type="ECO:0000313" key="2">
    <source>
        <dbReference type="EMBL" id="RSH90061.1"/>
    </source>
</evidence>
<sequence length="295" mass="32094">MTHTVSSLDGDLRVSCPPAHHARTTSEPMGSIGVSFSSSETPWRAGKFRPTLRILTDLPTIPTIPTVPTTHRPPNPRHPRHHRAINTAPLLAGFSVVHPGGLREDDTDAPSLLARRRREVAVFEFAPSLGGDENTARRGVSRLLQKPGWGEEAEEIEVEGVHLSGEGEVGTVGQVPSGRKRFKRHRRTISDKFKSLLVFHRESRTDTIPSSQDGQVEHADNQTDRDASTGLGLDVDVDVILPSRPYRSPGTASFMVSRPGPDPPLSSRKGNDSLAVTVDPDPLEGSGRSCWDGRT</sequence>
<reference evidence="2 3" key="1">
    <citation type="submission" date="2018-11" db="EMBL/GenBank/DDBJ databases">
        <title>Genome sequence of Saitozyma podzolica DSM 27192.</title>
        <authorList>
            <person name="Aliyu H."/>
            <person name="Gorte O."/>
            <person name="Ochsenreither K."/>
        </authorList>
    </citation>
    <scope>NUCLEOTIDE SEQUENCE [LARGE SCALE GENOMIC DNA]</scope>
    <source>
        <strain evidence="2 3">DSM 27192</strain>
    </source>
</reference>
<name>A0A427YFW2_9TREE</name>
<organism evidence="2 3">
    <name type="scientific">Saitozyma podzolica</name>
    <dbReference type="NCBI Taxonomy" id="1890683"/>
    <lineage>
        <taxon>Eukaryota</taxon>
        <taxon>Fungi</taxon>
        <taxon>Dikarya</taxon>
        <taxon>Basidiomycota</taxon>
        <taxon>Agaricomycotina</taxon>
        <taxon>Tremellomycetes</taxon>
        <taxon>Tremellales</taxon>
        <taxon>Trimorphomycetaceae</taxon>
        <taxon>Saitozyma</taxon>
    </lineage>
</organism>
<dbReference type="Proteomes" id="UP000279259">
    <property type="component" value="Unassembled WGS sequence"/>
</dbReference>
<evidence type="ECO:0000256" key="1">
    <source>
        <dbReference type="SAM" id="MobiDB-lite"/>
    </source>
</evidence>
<feature type="region of interest" description="Disordered" evidence="1">
    <location>
        <begin position="1"/>
        <end position="37"/>
    </location>
</feature>
<feature type="compositionally biased region" description="Basic and acidic residues" evidence="1">
    <location>
        <begin position="215"/>
        <end position="227"/>
    </location>
</feature>
<feature type="region of interest" description="Disordered" evidence="1">
    <location>
        <begin position="204"/>
        <end position="295"/>
    </location>
</feature>
<dbReference type="OrthoDB" id="10437736at2759"/>
<proteinExistence type="predicted"/>
<protein>
    <submittedName>
        <fullName evidence="2">Uncharacterized protein</fullName>
    </submittedName>
</protein>
<comment type="caution">
    <text evidence="2">The sequence shown here is derived from an EMBL/GenBank/DDBJ whole genome shotgun (WGS) entry which is preliminary data.</text>
</comment>
<keyword evidence="3" id="KW-1185">Reference proteome</keyword>
<feature type="region of interest" description="Disordered" evidence="1">
    <location>
        <begin position="61"/>
        <end position="80"/>
    </location>
</feature>
<feature type="compositionally biased region" description="Low complexity" evidence="1">
    <location>
        <begin position="61"/>
        <end position="72"/>
    </location>
</feature>
<accession>A0A427YFW2</accession>